<keyword evidence="2" id="KW-0378">Hydrolase</keyword>
<evidence type="ECO:0000313" key="2">
    <source>
        <dbReference type="EMBL" id="MCW0483109.1"/>
    </source>
</evidence>
<gene>
    <name evidence="2" type="ORF">N2K84_10235</name>
</gene>
<dbReference type="InterPro" id="IPR023296">
    <property type="entry name" value="Glyco_hydro_beta-prop_sf"/>
</dbReference>
<reference evidence="2" key="1">
    <citation type="submission" date="2022-10" db="EMBL/GenBank/DDBJ databases">
        <title>Gaoshiqiia sediminis gen. nov., sp. nov., isolated from coastal sediment.</title>
        <authorList>
            <person name="Yu W.X."/>
            <person name="Mu D.S."/>
            <person name="Du J.Z."/>
            <person name="Liang Y.Q."/>
        </authorList>
    </citation>
    <scope>NUCLEOTIDE SEQUENCE</scope>
    <source>
        <strain evidence="2">A06</strain>
    </source>
</reference>
<feature type="chain" id="PRO_5041446263" evidence="1">
    <location>
        <begin position="25"/>
        <end position="559"/>
    </location>
</feature>
<dbReference type="Gene3D" id="2.115.10.20">
    <property type="entry name" value="Glycosyl hydrolase domain, family 43"/>
    <property type="match status" value="1"/>
</dbReference>
<accession>A0AA42C710</accession>
<dbReference type="GO" id="GO:0016787">
    <property type="term" value="F:hydrolase activity"/>
    <property type="evidence" value="ECO:0007669"/>
    <property type="project" value="UniProtKB-KW"/>
</dbReference>
<dbReference type="CDD" id="cd08994">
    <property type="entry name" value="GH43_62_32_68_117_130-like"/>
    <property type="match status" value="1"/>
</dbReference>
<dbReference type="AlphaFoldDB" id="A0AA42C710"/>
<sequence length="559" mass="63422">MKRKILQKIYLFVVLVGVSWQSNAQFKQTERPAEWSNLVFGGRFMDRFLPIPVVGELTDDRWGGKNVVPRYIDNGIEDSEWSYWGGNVLKGKDGNYHLFVCRWREDSPKGHGEWPNSIVVKASSDHPIGPYRVEAIIGKGHNPEAFRLEDGRIVIYVIDGYYIAESMESPWSYHKFEFDNRDRPIIEGLSNLSFAKREDGSFIMVCRGGGIWFSKDGISPYHQVTDQRVYPDVDGRFEDPVIWKTNIQYHMIVNDWYGRIAYYLRSKDGIHWKIDPGEAYIPGITNYEDGTTEDWFKYERIKILQDEYGRAIQANFAVIDTLKFEDKPNDRHSSKNISIPLTAGKLITILNKEKIGPDTPEIRLQVQAEEGFDPHSDIDLSSLHFGASEEVNFGRGSKLVRTEKAGVNLILVFEGAGNGLSEDNFVAKLLGKTSQGQLLFAYARLPWLNYNEPALSARLPVADKLEAGCKLQVEIQNFGQVRSKVSSVKIEQLLDGQSNMVASGEIPELEPFGKIMVQLVNNKNFVPDTESQVKVTIETEGQNTETLTGKLKTHEISNK</sequence>
<proteinExistence type="predicted"/>
<protein>
    <submittedName>
        <fullName evidence="2">Glycoside hydrolase family protein</fullName>
    </submittedName>
</protein>
<feature type="signal peptide" evidence="1">
    <location>
        <begin position="1"/>
        <end position="24"/>
    </location>
</feature>
<evidence type="ECO:0000256" key="1">
    <source>
        <dbReference type="SAM" id="SignalP"/>
    </source>
</evidence>
<organism evidence="2 3">
    <name type="scientific">Gaoshiqia sediminis</name>
    <dbReference type="NCBI Taxonomy" id="2986998"/>
    <lineage>
        <taxon>Bacteria</taxon>
        <taxon>Pseudomonadati</taxon>
        <taxon>Bacteroidota</taxon>
        <taxon>Bacteroidia</taxon>
        <taxon>Marinilabiliales</taxon>
        <taxon>Prolixibacteraceae</taxon>
        <taxon>Gaoshiqia</taxon>
    </lineage>
</organism>
<keyword evidence="3" id="KW-1185">Reference proteome</keyword>
<evidence type="ECO:0000313" key="3">
    <source>
        <dbReference type="Proteomes" id="UP001163821"/>
    </source>
</evidence>
<dbReference type="EMBL" id="JAPAAF010000012">
    <property type="protein sequence ID" value="MCW0483109.1"/>
    <property type="molecule type" value="Genomic_DNA"/>
</dbReference>
<keyword evidence="1" id="KW-0732">Signal</keyword>
<dbReference type="Proteomes" id="UP001163821">
    <property type="component" value="Unassembled WGS sequence"/>
</dbReference>
<dbReference type="RefSeq" id="WP_282591711.1">
    <property type="nucleotide sequence ID" value="NZ_JAPAAF010000012.1"/>
</dbReference>
<comment type="caution">
    <text evidence="2">The sequence shown here is derived from an EMBL/GenBank/DDBJ whole genome shotgun (WGS) entry which is preliminary data.</text>
</comment>
<name>A0AA42C710_9BACT</name>
<dbReference type="SUPFAM" id="SSF75005">
    <property type="entry name" value="Arabinanase/levansucrase/invertase"/>
    <property type="match status" value="1"/>
</dbReference>